<name>A0A1Y0CVH4_9GAMM</name>
<accession>A0A1Y0CVH4</accession>
<dbReference type="RefSeq" id="WP_086962350.1">
    <property type="nucleotide sequence ID" value="NZ_CP021376.1"/>
</dbReference>
<keyword evidence="2" id="KW-0732">Signal</keyword>
<dbReference type="Proteomes" id="UP000243793">
    <property type="component" value="Chromosome"/>
</dbReference>
<dbReference type="KEGG" id="ocm:CBP12_01660"/>
<evidence type="ECO:0000259" key="3">
    <source>
        <dbReference type="Pfam" id="PF07563"/>
    </source>
</evidence>
<feature type="signal peptide" evidence="2">
    <location>
        <begin position="1"/>
        <end position="17"/>
    </location>
</feature>
<protein>
    <recommendedName>
        <fullName evidence="3">DUF1541 domain-containing protein</fullName>
    </recommendedName>
</protein>
<evidence type="ECO:0000256" key="1">
    <source>
        <dbReference type="SAM" id="MobiDB-lite"/>
    </source>
</evidence>
<dbReference type="Gene3D" id="2.30.30.1210">
    <property type="entry name" value="Domain of unknown function DUF1541"/>
    <property type="match status" value="1"/>
</dbReference>
<feature type="region of interest" description="Disordered" evidence="1">
    <location>
        <begin position="21"/>
        <end position="68"/>
    </location>
</feature>
<organism evidence="4 5">
    <name type="scientific">Oceanisphaera avium</name>
    <dbReference type="NCBI Taxonomy" id="1903694"/>
    <lineage>
        <taxon>Bacteria</taxon>
        <taxon>Pseudomonadati</taxon>
        <taxon>Pseudomonadota</taxon>
        <taxon>Gammaproteobacteria</taxon>
        <taxon>Aeromonadales</taxon>
        <taxon>Aeromonadaceae</taxon>
        <taxon>Oceanisphaera</taxon>
    </lineage>
</organism>
<sequence length="191" mass="20690">MKKLLLTFSISTALLLAGCDNNSSPPDPAPITKSQPASTNPPASDVTHLHTASNGDLPNPLKKADNPKYPIGSTATITTDHMAGMEGAKATIVGAFDTVAYSISYTPTTDGDKVKDHKWIIHEEIVDAKDPAYKKGDKVMTSADHMNGMENAEVTIDSAEKTTVYMVDYQDTQNGEQVKNHKWVTEDELEK</sequence>
<dbReference type="PROSITE" id="PS51257">
    <property type="entry name" value="PROKAR_LIPOPROTEIN"/>
    <property type="match status" value="1"/>
</dbReference>
<evidence type="ECO:0000313" key="5">
    <source>
        <dbReference type="Proteomes" id="UP000243793"/>
    </source>
</evidence>
<dbReference type="Pfam" id="PF07563">
    <property type="entry name" value="DUF1541"/>
    <property type="match status" value="2"/>
</dbReference>
<dbReference type="AlphaFoldDB" id="A0A1Y0CVH4"/>
<evidence type="ECO:0000256" key="2">
    <source>
        <dbReference type="SAM" id="SignalP"/>
    </source>
</evidence>
<reference evidence="5" key="1">
    <citation type="submission" date="2017-05" db="EMBL/GenBank/DDBJ databases">
        <authorList>
            <person name="Sung H."/>
        </authorList>
    </citation>
    <scope>NUCLEOTIDE SEQUENCE [LARGE SCALE GENOMIC DNA]</scope>
    <source>
        <strain evidence="5">AMac2203</strain>
    </source>
</reference>
<keyword evidence="5" id="KW-1185">Reference proteome</keyword>
<gene>
    <name evidence="4" type="ORF">CBP12_01660</name>
</gene>
<evidence type="ECO:0000313" key="4">
    <source>
        <dbReference type="EMBL" id="ART79014.1"/>
    </source>
</evidence>
<feature type="domain" description="DUF1541" evidence="3">
    <location>
        <begin position="135"/>
        <end position="186"/>
    </location>
</feature>
<feature type="chain" id="PRO_5012711032" description="DUF1541 domain-containing protein" evidence="2">
    <location>
        <begin position="18"/>
        <end position="191"/>
    </location>
</feature>
<feature type="compositionally biased region" description="Polar residues" evidence="1">
    <location>
        <begin position="32"/>
        <end position="42"/>
    </location>
</feature>
<dbReference type="OrthoDB" id="1701949at2"/>
<dbReference type="InterPro" id="IPR011438">
    <property type="entry name" value="DUF1541"/>
</dbReference>
<feature type="domain" description="DUF1541" evidence="3">
    <location>
        <begin position="72"/>
        <end position="122"/>
    </location>
</feature>
<dbReference type="EMBL" id="CP021376">
    <property type="protein sequence ID" value="ART79014.1"/>
    <property type="molecule type" value="Genomic_DNA"/>
</dbReference>
<proteinExistence type="predicted"/>